<dbReference type="InterPro" id="IPR017853">
    <property type="entry name" value="GH"/>
</dbReference>
<sequence>MGWLSWAAFGCQTDCSRYPLSCINEALYMDMADRLVEDGYLEAGYNLVNIDDCWSEMKRDSNDQLVADRTRFPSGIKQLARYMHDRNLKLGIYGDFGTETCARYPGSLYFLKLDAQTFASWDVDMLKLDGCNVDVSLMPAGYSEMSRYLNETGRRIIYSCSWPAYEVSLRIKPDYLSVAQSCNMWHDLAAASGPGRWNDPDMLIIGYPGLSIDQARAQMAVWCIWSAPLLMSNDLRFISPYYREILLNKKAIAVDQDPLGIMGRLIYKSGYVSVYKKPITPVSKTNQHSYAFVFLNRHPTDRAVVTVEKLELIGLQNPFGYQTDFSCYADSYNCAKLSSNTVECSNELLDAQLLC</sequence>
<dbReference type="PANTHER" id="PTHR11452:SF83">
    <property type="entry name" value="ALPHA-GALACTOSIDASE"/>
    <property type="match status" value="1"/>
</dbReference>
<dbReference type="InterPro" id="IPR000111">
    <property type="entry name" value="Glyco_hydro_27/36_CS"/>
</dbReference>
<comment type="similarity">
    <text evidence="1 4">Belongs to the glycosyl hydrolase 27 family.</text>
</comment>
<proteinExistence type="inferred from homology"/>
<dbReference type="CDD" id="cd14792">
    <property type="entry name" value="GH27"/>
    <property type="match status" value="1"/>
</dbReference>
<dbReference type="InterPro" id="IPR013785">
    <property type="entry name" value="Aldolase_TIM"/>
</dbReference>
<dbReference type="Proteomes" id="UP001558632">
    <property type="component" value="Unassembled WGS sequence"/>
</dbReference>
<dbReference type="PROSITE" id="PS00512">
    <property type="entry name" value="ALPHA_GALACTOSIDASE"/>
    <property type="match status" value="1"/>
</dbReference>
<organism evidence="5 6">
    <name type="scientific">Trichinella spiralis</name>
    <name type="common">Trichina worm</name>
    <dbReference type="NCBI Taxonomy" id="6334"/>
    <lineage>
        <taxon>Eukaryota</taxon>
        <taxon>Metazoa</taxon>
        <taxon>Ecdysozoa</taxon>
        <taxon>Nematoda</taxon>
        <taxon>Enoplea</taxon>
        <taxon>Dorylaimia</taxon>
        <taxon>Trichinellida</taxon>
        <taxon>Trichinellidae</taxon>
        <taxon>Trichinella</taxon>
    </lineage>
</organism>
<dbReference type="Gene3D" id="3.20.20.70">
    <property type="entry name" value="Aldolase class I"/>
    <property type="match status" value="1"/>
</dbReference>
<keyword evidence="4" id="KW-1015">Disulfide bond</keyword>
<name>A0ABR3KKV5_TRISP</name>
<dbReference type="PANTHER" id="PTHR11452">
    <property type="entry name" value="ALPHA-GALACTOSIDASE/ALPHA-N-ACETYLGALACTOSAMINIDASE"/>
    <property type="match status" value="1"/>
</dbReference>
<dbReference type="SUPFAM" id="SSF51445">
    <property type="entry name" value="(Trans)glycosidases"/>
    <property type="match status" value="1"/>
</dbReference>
<dbReference type="EC" id="3.2.1.-" evidence="4"/>
<comment type="caution">
    <text evidence="5">The sequence shown here is derived from an EMBL/GenBank/DDBJ whole genome shotgun (WGS) entry which is preliminary data.</text>
</comment>
<comment type="subunit">
    <text evidence="4">Homodimer.</text>
</comment>
<reference evidence="5 6" key="1">
    <citation type="submission" date="2024-07" db="EMBL/GenBank/DDBJ databases">
        <title>Enhanced genomic and transcriptomic resources for Trichinella pseudospiralis and T. spiralis underpin the discovery of pronounced molecular differences between stages and species.</title>
        <authorList>
            <person name="Pasi K.K."/>
            <person name="La Rosa G."/>
            <person name="Gomez-Morales M.A."/>
            <person name="Tosini F."/>
            <person name="Sumanam S."/>
            <person name="Young N.D."/>
            <person name="Chang B.C."/>
            <person name="Robin G.B."/>
        </authorList>
    </citation>
    <scope>NUCLEOTIDE SEQUENCE [LARGE SCALE GENOMIC DNA]</scope>
    <source>
        <strain evidence="5">ISS534</strain>
    </source>
</reference>
<evidence type="ECO:0000313" key="6">
    <source>
        <dbReference type="Proteomes" id="UP001558632"/>
    </source>
</evidence>
<evidence type="ECO:0000256" key="2">
    <source>
        <dbReference type="ARBA" id="ARBA00022801"/>
    </source>
</evidence>
<evidence type="ECO:0000256" key="3">
    <source>
        <dbReference type="ARBA" id="ARBA00023295"/>
    </source>
</evidence>
<protein>
    <recommendedName>
        <fullName evidence="4">Alpha-galactosidase</fullName>
        <ecNumber evidence="4">3.2.1.-</ecNumber>
    </recommendedName>
</protein>
<dbReference type="InterPro" id="IPR002241">
    <property type="entry name" value="Glyco_hydro_27"/>
</dbReference>
<keyword evidence="3 4" id="KW-0326">Glycosidase</keyword>
<dbReference type="Pfam" id="PF16499">
    <property type="entry name" value="Melibiase_2"/>
    <property type="match status" value="2"/>
</dbReference>
<dbReference type="PRINTS" id="PR00740">
    <property type="entry name" value="GLHYDRLASE27"/>
</dbReference>
<evidence type="ECO:0000256" key="1">
    <source>
        <dbReference type="ARBA" id="ARBA00009743"/>
    </source>
</evidence>
<evidence type="ECO:0000256" key="4">
    <source>
        <dbReference type="RuleBase" id="RU361168"/>
    </source>
</evidence>
<keyword evidence="2 4" id="KW-0378">Hydrolase</keyword>
<gene>
    <name evidence="5" type="ORF">TSPI_00555</name>
</gene>
<keyword evidence="6" id="KW-1185">Reference proteome</keyword>
<dbReference type="EMBL" id="JBEUSY010000318">
    <property type="protein sequence ID" value="KAL1238381.1"/>
    <property type="molecule type" value="Genomic_DNA"/>
</dbReference>
<evidence type="ECO:0000313" key="5">
    <source>
        <dbReference type="EMBL" id="KAL1238381.1"/>
    </source>
</evidence>
<accession>A0ABR3KKV5</accession>